<keyword evidence="3" id="KW-1185">Reference proteome</keyword>
<keyword evidence="1" id="KW-0472">Membrane</keyword>
<organism evidence="2 3">
    <name type="scientific">Actinocorallia libanotica</name>
    <dbReference type="NCBI Taxonomy" id="46162"/>
    <lineage>
        <taxon>Bacteria</taxon>
        <taxon>Bacillati</taxon>
        <taxon>Actinomycetota</taxon>
        <taxon>Actinomycetes</taxon>
        <taxon>Streptosporangiales</taxon>
        <taxon>Thermomonosporaceae</taxon>
        <taxon>Actinocorallia</taxon>
    </lineage>
</organism>
<dbReference type="Proteomes" id="UP001500665">
    <property type="component" value="Unassembled WGS sequence"/>
</dbReference>
<evidence type="ECO:0000313" key="2">
    <source>
        <dbReference type="EMBL" id="GAA0945049.1"/>
    </source>
</evidence>
<name>A0ABP4B9Z7_9ACTN</name>
<protein>
    <submittedName>
        <fullName evidence="2">Uncharacterized protein</fullName>
    </submittedName>
</protein>
<proteinExistence type="predicted"/>
<reference evidence="3" key="1">
    <citation type="journal article" date="2019" name="Int. J. Syst. Evol. Microbiol.">
        <title>The Global Catalogue of Microorganisms (GCM) 10K type strain sequencing project: providing services to taxonomists for standard genome sequencing and annotation.</title>
        <authorList>
            <consortium name="The Broad Institute Genomics Platform"/>
            <consortium name="The Broad Institute Genome Sequencing Center for Infectious Disease"/>
            <person name="Wu L."/>
            <person name="Ma J."/>
        </authorList>
    </citation>
    <scope>NUCLEOTIDE SEQUENCE [LARGE SCALE GENOMIC DNA]</scope>
    <source>
        <strain evidence="3">JCM 10696</strain>
    </source>
</reference>
<comment type="caution">
    <text evidence="2">The sequence shown here is derived from an EMBL/GenBank/DDBJ whole genome shotgun (WGS) entry which is preliminary data.</text>
</comment>
<feature type="transmembrane region" description="Helical" evidence="1">
    <location>
        <begin position="6"/>
        <end position="23"/>
    </location>
</feature>
<keyword evidence="1" id="KW-1133">Transmembrane helix</keyword>
<keyword evidence="1" id="KW-0812">Transmembrane</keyword>
<gene>
    <name evidence="2" type="ORF">GCM10009550_18440</name>
</gene>
<evidence type="ECO:0000256" key="1">
    <source>
        <dbReference type="SAM" id="Phobius"/>
    </source>
</evidence>
<evidence type="ECO:0000313" key="3">
    <source>
        <dbReference type="Proteomes" id="UP001500665"/>
    </source>
</evidence>
<accession>A0ABP4B9Z7</accession>
<dbReference type="EMBL" id="BAAAHH010000005">
    <property type="protein sequence ID" value="GAA0945049.1"/>
    <property type="molecule type" value="Genomic_DNA"/>
</dbReference>
<sequence length="67" mass="6892">MDTGTVAQMIIAVLGVTAAALPLRETARGDRRGAGSRRCRGLAEDLRGLAEGGCCGCGRSVRAHHGE</sequence>